<dbReference type="Proteomes" id="UP001165041">
    <property type="component" value="Unassembled WGS sequence"/>
</dbReference>
<dbReference type="AlphaFoldDB" id="A0A9W6Q8H9"/>
<reference evidence="1" key="1">
    <citation type="submission" date="2023-02" db="EMBL/GenBank/DDBJ databases">
        <title>Kitasatospora phosalacinea NBRC 14627.</title>
        <authorList>
            <person name="Ichikawa N."/>
            <person name="Sato H."/>
            <person name="Tonouchi N."/>
        </authorList>
    </citation>
    <scope>NUCLEOTIDE SEQUENCE</scope>
    <source>
        <strain evidence="1">NBRC 14627</strain>
    </source>
</reference>
<proteinExistence type="predicted"/>
<protein>
    <submittedName>
        <fullName evidence="1">Uncharacterized protein</fullName>
    </submittedName>
</protein>
<accession>A0A9W6Q8H9</accession>
<evidence type="ECO:0000313" key="1">
    <source>
        <dbReference type="EMBL" id="GLW70047.1"/>
    </source>
</evidence>
<dbReference type="EMBL" id="BSSA01000006">
    <property type="protein sequence ID" value="GLW70047.1"/>
    <property type="molecule type" value="Genomic_DNA"/>
</dbReference>
<name>A0A9W6Q8H9_9ACTN</name>
<evidence type="ECO:0000313" key="2">
    <source>
        <dbReference type="Proteomes" id="UP001165041"/>
    </source>
</evidence>
<gene>
    <name evidence="1" type="ORF">Kpho02_23460</name>
</gene>
<comment type="caution">
    <text evidence="1">The sequence shown here is derived from an EMBL/GenBank/DDBJ whole genome shotgun (WGS) entry which is preliminary data.</text>
</comment>
<sequence>MRGEHSDQSAEIDLRGAEIRRVLGRGEFGAASVGPGSGGKTIRHKAPVCQYDNQATTVF</sequence>
<organism evidence="1 2">
    <name type="scientific">Kitasatospora phosalacinea</name>
    <dbReference type="NCBI Taxonomy" id="2065"/>
    <lineage>
        <taxon>Bacteria</taxon>
        <taxon>Bacillati</taxon>
        <taxon>Actinomycetota</taxon>
        <taxon>Actinomycetes</taxon>
        <taxon>Kitasatosporales</taxon>
        <taxon>Streptomycetaceae</taxon>
        <taxon>Kitasatospora</taxon>
    </lineage>
</organism>